<dbReference type="AlphaFoldDB" id="A0A821JM69"/>
<reference evidence="1" key="1">
    <citation type="submission" date="2021-02" db="EMBL/GenBank/DDBJ databases">
        <authorList>
            <person name="Nowell W R."/>
        </authorList>
    </citation>
    <scope>NUCLEOTIDE SEQUENCE</scope>
</reference>
<dbReference type="EMBL" id="CAJOBQ010014563">
    <property type="protein sequence ID" value="CAF4721080.1"/>
    <property type="molecule type" value="Genomic_DNA"/>
</dbReference>
<proteinExistence type="predicted"/>
<comment type="caution">
    <text evidence="1">The sequence shown here is derived from an EMBL/GenBank/DDBJ whole genome shotgun (WGS) entry which is preliminary data.</text>
</comment>
<accession>A0A821JM69</accession>
<gene>
    <name evidence="1" type="ORF">TSG867_LOCUS34064</name>
</gene>
<sequence>MMILIGIFVPFSEDKTRRRPTIIRRGYFLNRHHYSYDKITPPRPDTAAAA</sequence>
<organism evidence="1 2">
    <name type="scientific">Rotaria socialis</name>
    <dbReference type="NCBI Taxonomy" id="392032"/>
    <lineage>
        <taxon>Eukaryota</taxon>
        <taxon>Metazoa</taxon>
        <taxon>Spiralia</taxon>
        <taxon>Gnathifera</taxon>
        <taxon>Rotifera</taxon>
        <taxon>Eurotatoria</taxon>
        <taxon>Bdelloidea</taxon>
        <taxon>Philodinida</taxon>
        <taxon>Philodinidae</taxon>
        <taxon>Rotaria</taxon>
    </lineage>
</organism>
<protein>
    <submittedName>
        <fullName evidence="1">Uncharacterized protein</fullName>
    </submittedName>
</protein>
<name>A0A821JM69_9BILA</name>
<dbReference type="Proteomes" id="UP000663862">
    <property type="component" value="Unassembled WGS sequence"/>
</dbReference>
<evidence type="ECO:0000313" key="1">
    <source>
        <dbReference type="EMBL" id="CAF4721080.1"/>
    </source>
</evidence>
<evidence type="ECO:0000313" key="2">
    <source>
        <dbReference type="Proteomes" id="UP000663862"/>
    </source>
</evidence>
<feature type="non-terminal residue" evidence="1">
    <location>
        <position position="50"/>
    </location>
</feature>